<gene>
    <name evidence="9" type="primary">gyrA_2</name>
    <name evidence="9" type="ORF">DF168_02200</name>
</gene>
<reference evidence="9 10" key="1">
    <citation type="submission" date="2018-06" db="EMBL/GenBank/DDBJ databases">
        <title>Draft Genome Sequence of a Novel Marine Bacterium Related to the Verrucomicrobia.</title>
        <authorList>
            <person name="Vosseberg J."/>
            <person name="Martijn J."/>
            <person name="Ettema T.J.G."/>
        </authorList>
    </citation>
    <scope>NUCLEOTIDE SEQUENCE [LARGE SCALE GENOMIC DNA]</scope>
    <source>
        <strain evidence="9">TARA_B100001123</strain>
    </source>
</reference>
<dbReference type="GO" id="GO:0006265">
    <property type="term" value="P:DNA topological change"/>
    <property type="evidence" value="ECO:0007669"/>
    <property type="project" value="UniProtKB-UniRule"/>
</dbReference>
<dbReference type="Gene3D" id="3.30.1360.40">
    <property type="match status" value="1"/>
</dbReference>
<dbReference type="Gene3D" id="3.90.199.10">
    <property type="entry name" value="Topoisomerase II, domain 5"/>
    <property type="match status" value="1"/>
</dbReference>
<dbReference type="Pfam" id="PF00521">
    <property type="entry name" value="DNA_topoisoIV"/>
    <property type="match status" value="1"/>
</dbReference>
<keyword evidence="7" id="KW-0175">Coiled coil</keyword>
<dbReference type="GO" id="GO:0003677">
    <property type="term" value="F:DNA binding"/>
    <property type="evidence" value="ECO:0007669"/>
    <property type="project" value="UniProtKB-UniRule"/>
</dbReference>
<dbReference type="Gene3D" id="1.10.268.10">
    <property type="entry name" value="Topoisomerase, domain 3"/>
    <property type="match status" value="1"/>
</dbReference>
<feature type="coiled-coil region" evidence="7">
    <location>
        <begin position="332"/>
        <end position="359"/>
    </location>
</feature>
<accession>A0A2Z4AGY7</accession>
<comment type="similarity">
    <text evidence="2">Belongs to the type II topoisomerase GyrA/ParC subunit family.</text>
</comment>
<protein>
    <submittedName>
        <fullName evidence="9">DNA gyrase subunit A</fullName>
        <ecNumber evidence="9">5.99.1.3</ecNumber>
    </submittedName>
</protein>
<dbReference type="PROSITE" id="PS52040">
    <property type="entry name" value="TOPO_IIA"/>
    <property type="match status" value="1"/>
</dbReference>
<feature type="active site" description="O-(5'-phospho-DNA)-tyrosine intermediate" evidence="6">
    <location>
        <position position="118"/>
    </location>
</feature>
<dbReference type="AlphaFoldDB" id="A0A2Z4AGY7"/>
<evidence type="ECO:0000256" key="3">
    <source>
        <dbReference type="ARBA" id="ARBA00023029"/>
    </source>
</evidence>
<organism evidence="9 10">
    <name type="scientific">Candidatus Moanibacter tarae</name>
    <dbReference type="NCBI Taxonomy" id="2200854"/>
    <lineage>
        <taxon>Bacteria</taxon>
        <taxon>Pseudomonadati</taxon>
        <taxon>Verrucomicrobiota</taxon>
        <taxon>Opitutia</taxon>
        <taxon>Puniceicoccales</taxon>
        <taxon>Puniceicoccales incertae sedis</taxon>
        <taxon>Candidatus Moanibacter</taxon>
    </lineage>
</organism>
<dbReference type="NCBIfam" id="NF007209">
    <property type="entry name" value="PRK09631.1"/>
    <property type="match status" value="1"/>
</dbReference>
<dbReference type="GO" id="GO:0009330">
    <property type="term" value="C:DNA topoisomerase type II (double strand cut, ATP-hydrolyzing) complex"/>
    <property type="evidence" value="ECO:0007669"/>
    <property type="project" value="TreeGrafter"/>
</dbReference>
<proteinExistence type="inferred from homology"/>
<comment type="catalytic activity">
    <reaction evidence="1 6">
        <text>ATP-dependent breakage, passage and rejoining of double-stranded DNA.</text>
        <dbReference type="EC" id="5.6.2.2"/>
    </reaction>
</comment>
<keyword evidence="3 6" id="KW-0799">Topoisomerase</keyword>
<dbReference type="InterPro" id="IPR013757">
    <property type="entry name" value="Topo_IIA_A_a_sf"/>
</dbReference>
<evidence type="ECO:0000256" key="6">
    <source>
        <dbReference type="PROSITE-ProRule" id="PRU01384"/>
    </source>
</evidence>
<evidence type="ECO:0000256" key="4">
    <source>
        <dbReference type="ARBA" id="ARBA00023125"/>
    </source>
</evidence>
<dbReference type="PANTHER" id="PTHR43493:SF5">
    <property type="entry name" value="DNA GYRASE SUBUNIT A, CHLOROPLASTIC_MITOCHONDRIAL"/>
    <property type="match status" value="1"/>
</dbReference>
<dbReference type="GO" id="GO:0005737">
    <property type="term" value="C:cytoplasm"/>
    <property type="evidence" value="ECO:0007669"/>
    <property type="project" value="TreeGrafter"/>
</dbReference>
<dbReference type="InterPro" id="IPR002205">
    <property type="entry name" value="Topo_IIA_dom_A"/>
</dbReference>
<feature type="domain" description="Topo IIA-type catalytic" evidence="8">
    <location>
        <begin position="37"/>
        <end position="487"/>
    </location>
</feature>
<dbReference type="Proteomes" id="UP000247465">
    <property type="component" value="Chromosome"/>
</dbReference>
<dbReference type="PANTHER" id="PTHR43493">
    <property type="entry name" value="DNA GYRASE/TOPOISOMERASE SUBUNIT A"/>
    <property type="match status" value="1"/>
</dbReference>
<dbReference type="EC" id="5.99.1.3" evidence="9"/>
<dbReference type="InterPro" id="IPR050220">
    <property type="entry name" value="Type_II_DNA_Topoisomerases"/>
</dbReference>
<evidence type="ECO:0000313" key="9">
    <source>
        <dbReference type="EMBL" id="AWT60975.1"/>
    </source>
</evidence>
<evidence type="ECO:0000256" key="2">
    <source>
        <dbReference type="ARBA" id="ARBA00008263"/>
    </source>
</evidence>
<dbReference type="SUPFAM" id="SSF56719">
    <property type="entry name" value="Type II DNA topoisomerase"/>
    <property type="match status" value="1"/>
</dbReference>
<dbReference type="NCBIfam" id="NF009397">
    <property type="entry name" value="PRK12758.1"/>
    <property type="match status" value="1"/>
</dbReference>
<keyword evidence="4 6" id="KW-0238">DNA-binding</keyword>
<dbReference type="EMBL" id="CP029803">
    <property type="protein sequence ID" value="AWT60975.1"/>
    <property type="molecule type" value="Genomic_DNA"/>
</dbReference>
<sequence length="655" mass="73880">MVRKRKPAPAPVVPHVADLYSDWFLDYASYVILERAVPSIEDGLKPVQRRILHSMREMEDGRYNKVANVVGNTMKYHPHGDAAIADALIQLGQKHLLIDCQGNWGNPATGDPAAAARYIEARLSRFALAVIFNSKTTLWANSYDGRNREPVSFPVKFPLLLAHGAEGIAVGLSTKILPHNFNELVDASIDALRRKKTNILPDFPSGGIADSSDYNGGMRGGRVRIRAKIEILPRRRLAIVEIPFGSTTTSLIDSILAANEKGKIKINKIEDNTAEEVEIIIHLPPGTDSSQAIQALYAFTDCEVSIAPNTCVIDNMKPRFLSVNDLLKRSAFKTKELLAQELEIRLNELLEQWHSLSLERIFIAKKIYRKIENKITWDAVINVVSDALAPYQKPLKRKITKDDILRLLEIRIKRISKYDLLKATDQIDALERDIDQVRRNLKGLTRYTVRYFKELKNQFGENQKRRTSIEKFDRIIASKVAVAGETLFLNAQEGFAGVGLKRERAIEKCSRMDDIIVFRRDGTMQVSRVTEKSFVGKNPAHIAIFNKEAPVVYSMIYRDGKSGRTFAKKFRVSGVTRDKLYDLAQGNPGTRILFFNQIICGESEGIVHLHLDPQSKARNKIIDFDFSQLALKGRDSRGNIVTRHKVQRVSKNLSG</sequence>
<feature type="coiled-coil region" evidence="7">
    <location>
        <begin position="420"/>
        <end position="447"/>
    </location>
</feature>
<dbReference type="KEGG" id="mtar:DF168_02200"/>
<name>A0A2Z4AGY7_9BACT</name>
<dbReference type="InterPro" id="IPR013760">
    <property type="entry name" value="Topo_IIA-like_dom_sf"/>
</dbReference>
<dbReference type="SMART" id="SM00434">
    <property type="entry name" value="TOP4c"/>
    <property type="match status" value="1"/>
</dbReference>
<dbReference type="GO" id="GO:0005524">
    <property type="term" value="F:ATP binding"/>
    <property type="evidence" value="ECO:0007669"/>
    <property type="project" value="InterPro"/>
</dbReference>
<evidence type="ECO:0000256" key="7">
    <source>
        <dbReference type="SAM" id="Coils"/>
    </source>
</evidence>
<dbReference type="GO" id="GO:0003918">
    <property type="term" value="F:DNA topoisomerase type II (double strand cut, ATP-hydrolyzing) activity"/>
    <property type="evidence" value="ECO:0007669"/>
    <property type="project" value="UniProtKB-EC"/>
</dbReference>
<evidence type="ECO:0000256" key="1">
    <source>
        <dbReference type="ARBA" id="ARBA00000185"/>
    </source>
</evidence>
<dbReference type="InterPro" id="IPR013758">
    <property type="entry name" value="Topo_IIA_A/C_ab"/>
</dbReference>
<evidence type="ECO:0000259" key="8">
    <source>
        <dbReference type="PROSITE" id="PS52040"/>
    </source>
</evidence>
<evidence type="ECO:0000313" key="10">
    <source>
        <dbReference type="Proteomes" id="UP000247465"/>
    </source>
</evidence>
<keyword evidence="5 6" id="KW-0413">Isomerase</keyword>
<evidence type="ECO:0000256" key="5">
    <source>
        <dbReference type="ARBA" id="ARBA00023235"/>
    </source>
</evidence>